<reference evidence="2 3" key="1">
    <citation type="journal article" date="2015" name="Proc. Natl. Acad. Sci. U.S.A.">
        <title>The resurrection genome of Boea hygrometrica: A blueprint for survival of dehydration.</title>
        <authorList>
            <person name="Xiao L."/>
            <person name="Yang G."/>
            <person name="Zhang L."/>
            <person name="Yang X."/>
            <person name="Zhao S."/>
            <person name="Ji Z."/>
            <person name="Zhou Q."/>
            <person name="Hu M."/>
            <person name="Wang Y."/>
            <person name="Chen M."/>
            <person name="Xu Y."/>
            <person name="Jin H."/>
            <person name="Xiao X."/>
            <person name="Hu G."/>
            <person name="Bao F."/>
            <person name="Hu Y."/>
            <person name="Wan P."/>
            <person name="Li L."/>
            <person name="Deng X."/>
            <person name="Kuang T."/>
            <person name="Xiang C."/>
            <person name="Zhu J.K."/>
            <person name="Oliver M.J."/>
            <person name="He Y."/>
        </authorList>
    </citation>
    <scope>NUCLEOTIDE SEQUENCE [LARGE SCALE GENOMIC DNA]</scope>
    <source>
        <strain evidence="3">cv. XS01</strain>
    </source>
</reference>
<feature type="region of interest" description="Disordered" evidence="1">
    <location>
        <begin position="1"/>
        <end position="91"/>
    </location>
</feature>
<protein>
    <submittedName>
        <fullName evidence="2">Uncharacterized protein</fullName>
    </submittedName>
</protein>
<dbReference type="AlphaFoldDB" id="A0A2Z7DKH5"/>
<accession>A0A2Z7DKH5</accession>
<evidence type="ECO:0000313" key="3">
    <source>
        <dbReference type="Proteomes" id="UP000250235"/>
    </source>
</evidence>
<organism evidence="2 3">
    <name type="scientific">Dorcoceras hygrometricum</name>
    <dbReference type="NCBI Taxonomy" id="472368"/>
    <lineage>
        <taxon>Eukaryota</taxon>
        <taxon>Viridiplantae</taxon>
        <taxon>Streptophyta</taxon>
        <taxon>Embryophyta</taxon>
        <taxon>Tracheophyta</taxon>
        <taxon>Spermatophyta</taxon>
        <taxon>Magnoliopsida</taxon>
        <taxon>eudicotyledons</taxon>
        <taxon>Gunneridae</taxon>
        <taxon>Pentapetalae</taxon>
        <taxon>asterids</taxon>
        <taxon>lamiids</taxon>
        <taxon>Lamiales</taxon>
        <taxon>Gesneriaceae</taxon>
        <taxon>Didymocarpoideae</taxon>
        <taxon>Trichosporeae</taxon>
        <taxon>Loxocarpinae</taxon>
        <taxon>Dorcoceras</taxon>
    </lineage>
</organism>
<name>A0A2Z7DKH5_9LAMI</name>
<evidence type="ECO:0000256" key="1">
    <source>
        <dbReference type="SAM" id="MobiDB-lite"/>
    </source>
</evidence>
<gene>
    <name evidence="2" type="ORF">F511_21076</name>
</gene>
<proteinExistence type="predicted"/>
<evidence type="ECO:0000313" key="2">
    <source>
        <dbReference type="EMBL" id="KZV58751.1"/>
    </source>
</evidence>
<dbReference type="Proteomes" id="UP000250235">
    <property type="component" value="Unassembled WGS sequence"/>
</dbReference>
<dbReference type="EMBL" id="KQ986340">
    <property type="protein sequence ID" value="KZV58751.1"/>
    <property type="molecule type" value="Genomic_DNA"/>
</dbReference>
<sequence>MQLGGDKFDSQTGPIPDAPTGGERISGDENIAIGPGGHEGTASEQDEQCGGDDHHNDRHEENPGCETQTDHTTEMEEWVEKDASNPQLESEDDTIERALVAQTDPEQQAQQTFTYTGQGIFEPIQIREINWATHFLPKISPEAKCKGMLEVVAKPNPVEEHCQLVLNSAWEAVFNTLADFDEWIRFRTTVKLRDVYSFEDLTQTEDKFLLLAETEEVSELLQRRSLLMYKFYEAEVQTLFDKHLENFKIDVPSVNQYLCIRFLNKDLKEIATQHRAQCVLVGLPIVAPEASFVGAASNQSETLDFEFSSQADQEQAQGQDSDQQIEQIVEADQEQAQGQDSDQQIEQIVEAPNNEHLAQGDEHQAHDEHLDVQQNSWSGQQEQLGFGGNPTQLVDLSVDIEDTVNNPGPNPIFEDNNTDHQGPNPSNLQMVAYTTDSEENTHISFLEDSDSSNTGSQQMFISSPPISPHTGSKLEEVEKNFASLDSRIMSIDSRMMSMDSKVKSVDSRLGYMDSKLEQLLNLQYFVKHDIGHSRRAFYDNMIRWLEM</sequence>
<feature type="compositionally biased region" description="Basic and acidic residues" evidence="1">
    <location>
        <begin position="51"/>
        <end position="83"/>
    </location>
</feature>
<keyword evidence="3" id="KW-1185">Reference proteome</keyword>